<gene>
    <name evidence="1" type="ORF">CEP48_06605</name>
</gene>
<reference evidence="1" key="1">
    <citation type="submission" date="2017-06" db="EMBL/GenBank/DDBJ databases">
        <title>Genome sequencing of pathogenic and non-pathogenic strains within Bisgaard taxon 40.</title>
        <authorList>
            <person name="Ladner J.T."/>
            <person name="Lovett S.P."/>
            <person name="Koroleva G."/>
            <person name="Lorch J.M."/>
        </authorList>
    </citation>
    <scope>NUCLEOTIDE SEQUENCE</scope>
    <source>
        <strain evidence="1">27576-1-I1</strain>
    </source>
</reference>
<dbReference type="Proteomes" id="UP000955338">
    <property type="component" value="Chromosome"/>
</dbReference>
<accession>A0A8E3MHA1</accession>
<sequence length="196" mass="22833">MRNPIHKRLEHFESWQHIAFMLCLCERMYPNFQNFCHFTAQSQSAKRYSSILNLVWEYLTVKGIKINFESQLEKFEEVIPDINGYDFYGIYPAVDACEGLAELLHSIIAGSTLEQAIKISRLSLKTVATLLEAENQCELTDNELKQHESIQQELDVQWAIYRALNQAEKRDINLLLELKNEIREQLVSNIGIEIIK</sequence>
<proteinExistence type="predicted"/>
<protein>
    <submittedName>
        <fullName evidence="1">Uncharacterized protein</fullName>
    </submittedName>
</protein>
<dbReference type="InterPro" id="IPR023381">
    <property type="entry name" value="YP001051499.1-like_dom_sf"/>
</dbReference>
<dbReference type="EMBL" id="CP022011">
    <property type="protein sequence ID" value="QDJ15121.1"/>
    <property type="molecule type" value="Genomic_DNA"/>
</dbReference>
<keyword evidence="2" id="KW-1185">Reference proteome</keyword>
<dbReference type="Gene3D" id="1.20.1590.10">
    <property type="entry name" value="YP_001051499.1 domain like"/>
    <property type="match status" value="1"/>
</dbReference>
<evidence type="ECO:0000313" key="1">
    <source>
        <dbReference type="EMBL" id="QDJ15121.1"/>
    </source>
</evidence>
<dbReference type="Pfam" id="PF04222">
    <property type="entry name" value="DUF416"/>
    <property type="match status" value="1"/>
</dbReference>
<dbReference type="RefSeq" id="WP_261920359.1">
    <property type="nucleotide sequence ID" value="NZ_CP022011.1"/>
</dbReference>
<organism evidence="1 2">
    <name type="scientific">Mergibacter septicus</name>
    <dbReference type="NCBI Taxonomy" id="221402"/>
    <lineage>
        <taxon>Bacteria</taxon>
        <taxon>Pseudomonadati</taxon>
        <taxon>Pseudomonadota</taxon>
        <taxon>Gammaproteobacteria</taxon>
        <taxon>Pasteurellales</taxon>
        <taxon>Pasteurellaceae</taxon>
        <taxon>Mergibacter</taxon>
    </lineage>
</organism>
<evidence type="ECO:0000313" key="2">
    <source>
        <dbReference type="Proteomes" id="UP000955338"/>
    </source>
</evidence>
<dbReference type="InterPro" id="IPR007338">
    <property type="entry name" value="DUF416"/>
</dbReference>
<name>A0A8E3MHA1_9PAST</name>
<dbReference type="AlphaFoldDB" id="A0A8E3MHA1"/>